<evidence type="ECO:0000256" key="2">
    <source>
        <dbReference type="SAM" id="Phobius"/>
    </source>
</evidence>
<feature type="region of interest" description="Disordered" evidence="1">
    <location>
        <begin position="1"/>
        <end position="77"/>
    </location>
</feature>
<feature type="transmembrane region" description="Helical" evidence="2">
    <location>
        <begin position="212"/>
        <end position="232"/>
    </location>
</feature>
<proteinExistence type="predicted"/>
<feature type="transmembrane region" description="Helical" evidence="2">
    <location>
        <begin position="164"/>
        <end position="184"/>
    </location>
</feature>
<evidence type="ECO:0000313" key="3">
    <source>
        <dbReference type="EMBL" id="MDF2255932.1"/>
    </source>
</evidence>
<reference evidence="3 4" key="1">
    <citation type="submission" date="2023-03" db="EMBL/GenBank/DDBJ databases">
        <title>Draft genome sequence of type strain Streptomyces ferralitis JCM 14344.</title>
        <authorList>
            <person name="Klaysubun C."/>
            <person name="Duangmal K."/>
        </authorList>
    </citation>
    <scope>NUCLEOTIDE SEQUENCE [LARGE SCALE GENOMIC DNA]</scope>
    <source>
        <strain evidence="3 4">JCM 14344</strain>
    </source>
</reference>
<keyword evidence="4" id="KW-1185">Reference proteome</keyword>
<sequence>MPSTERHHAPSTATESRSGGPIAATPDFPVFSMYVAGRGQPPGRGTALSRRPRHLQLTPRAPEPAPDTADPLPRPGLHRPSRLALALDVGLAPATFYGAQGSGLSMRASLLIATAVATARVVGTAVRDRKPDVIAAFVLGSYVVMLTITLLAHDERLLLARDPATSALAGLVFLCSCAVGRPAIRLLSDRIRLPQRASEPDTARRAHTVQTAVWGTVLLVESAVRLALVYALPITVTAGVGQLIEPMVLAAVGVWSVRYARRARRRRAT</sequence>
<feature type="transmembrane region" description="Helical" evidence="2">
    <location>
        <begin position="238"/>
        <end position="257"/>
    </location>
</feature>
<dbReference type="Proteomes" id="UP001220022">
    <property type="component" value="Unassembled WGS sequence"/>
</dbReference>
<keyword evidence="2" id="KW-1133">Transmembrane helix</keyword>
<evidence type="ECO:0008006" key="5">
    <source>
        <dbReference type="Google" id="ProtNLM"/>
    </source>
</evidence>
<dbReference type="EMBL" id="JARHTQ010000005">
    <property type="protein sequence ID" value="MDF2255932.1"/>
    <property type="molecule type" value="Genomic_DNA"/>
</dbReference>
<gene>
    <name evidence="3" type="ORF">P2L57_09400</name>
</gene>
<protein>
    <recommendedName>
        <fullName evidence="5">DUF3159 domain-containing protein</fullName>
    </recommendedName>
</protein>
<dbReference type="RefSeq" id="WP_275811360.1">
    <property type="nucleotide sequence ID" value="NZ_BAAANM010000018.1"/>
</dbReference>
<keyword evidence="2" id="KW-0472">Membrane</keyword>
<name>A0ABT5YX09_9ACTN</name>
<comment type="caution">
    <text evidence="3">The sequence shown here is derived from an EMBL/GenBank/DDBJ whole genome shotgun (WGS) entry which is preliminary data.</text>
</comment>
<organism evidence="3 4">
    <name type="scientific">Streptantibioticus ferralitis</name>
    <dbReference type="NCBI Taxonomy" id="236510"/>
    <lineage>
        <taxon>Bacteria</taxon>
        <taxon>Bacillati</taxon>
        <taxon>Actinomycetota</taxon>
        <taxon>Actinomycetes</taxon>
        <taxon>Kitasatosporales</taxon>
        <taxon>Streptomycetaceae</taxon>
        <taxon>Streptantibioticus</taxon>
    </lineage>
</organism>
<dbReference type="NCBIfam" id="NF041646">
    <property type="entry name" value="VC0807_fam"/>
    <property type="match status" value="1"/>
</dbReference>
<accession>A0ABT5YX09</accession>
<keyword evidence="2" id="KW-0812">Transmembrane</keyword>
<evidence type="ECO:0000256" key="1">
    <source>
        <dbReference type="SAM" id="MobiDB-lite"/>
    </source>
</evidence>
<evidence type="ECO:0000313" key="4">
    <source>
        <dbReference type="Proteomes" id="UP001220022"/>
    </source>
</evidence>
<feature type="transmembrane region" description="Helical" evidence="2">
    <location>
        <begin position="133"/>
        <end position="152"/>
    </location>
</feature>